<dbReference type="Proteomes" id="UP001221757">
    <property type="component" value="Unassembled WGS sequence"/>
</dbReference>
<proteinExistence type="predicted"/>
<feature type="region of interest" description="Disordered" evidence="1">
    <location>
        <begin position="73"/>
        <end position="98"/>
    </location>
</feature>
<dbReference type="EMBL" id="JARKIE010000457">
    <property type="protein sequence ID" value="KAJ7637454.1"/>
    <property type="molecule type" value="Genomic_DNA"/>
</dbReference>
<gene>
    <name evidence="2" type="ORF">B0H17DRAFT_1217079</name>
</gene>
<name>A0AAD7C4J2_MYCRO</name>
<reference evidence="2" key="1">
    <citation type="submission" date="2023-03" db="EMBL/GenBank/DDBJ databases">
        <title>Massive genome expansion in bonnet fungi (Mycena s.s.) driven by repeated elements and novel gene families across ecological guilds.</title>
        <authorList>
            <consortium name="Lawrence Berkeley National Laboratory"/>
            <person name="Harder C.B."/>
            <person name="Miyauchi S."/>
            <person name="Viragh M."/>
            <person name="Kuo A."/>
            <person name="Thoen E."/>
            <person name="Andreopoulos B."/>
            <person name="Lu D."/>
            <person name="Skrede I."/>
            <person name="Drula E."/>
            <person name="Henrissat B."/>
            <person name="Morin E."/>
            <person name="Kohler A."/>
            <person name="Barry K."/>
            <person name="LaButti K."/>
            <person name="Morin E."/>
            <person name="Salamov A."/>
            <person name="Lipzen A."/>
            <person name="Mereny Z."/>
            <person name="Hegedus B."/>
            <person name="Baldrian P."/>
            <person name="Stursova M."/>
            <person name="Weitz H."/>
            <person name="Taylor A."/>
            <person name="Grigoriev I.V."/>
            <person name="Nagy L.G."/>
            <person name="Martin F."/>
            <person name="Kauserud H."/>
        </authorList>
    </citation>
    <scope>NUCLEOTIDE SEQUENCE</scope>
    <source>
        <strain evidence="2">CBHHK067</strain>
    </source>
</reference>
<keyword evidence="3" id="KW-1185">Reference proteome</keyword>
<evidence type="ECO:0000313" key="3">
    <source>
        <dbReference type="Proteomes" id="UP001221757"/>
    </source>
</evidence>
<sequence>MARPEFDAEMVPDTVADAENVLSQTLDDLESHRVLQKRNWLDTQDRVDVPEEQVPEDTTDEDIAEAVQKMHKDRQDIEINGGDDHDGPALEPKPTRKEALQAISTLQRYL</sequence>
<dbReference type="AlphaFoldDB" id="A0AAD7C4J2"/>
<comment type="caution">
    <text evidence="2">The sequence shown here is derived from an EMBL/GenBank/DDBJ whole genome shotgun (WGS) entry which is preliminary data.</text>
</comment>
<protein>
    <submittedName>
        <fullName evidence="2">Uncharacterized protein</fullName>
    </submittedName>
</protein>
<organism evidence="2 3">
    <name type="scientific">Mycena rosella</name>
    <name type="common">Pink bonnet</name>
    <name type="synonym">Agaricus rosellus</name>
    <dbReference type="NCBI Taxonomy" id="1033263"/>
    <lineage>
        <taxon>Eukaryota</taxon>
        <taxon>Fungi</taxon>
        <taxon>Dikarya</taxon>
        <taxon>Basidiomycota</taxon>
        <taxon>Agaricomycotina</taxon>
        <taxon>Agaricomycetes</taxon>
        <taxon>Agaricomycetidae</taxon>
        <taxon>Agaricales</taxon>
        <taxon>Marasmiineae</taxon>
        <taxon>Mycenaceae</taxon>
        <taxon>Mycena</taxon>
    </lineage>
</organism>
<evidence type="ECO:0000256" key="1">
    <source>
        <dbReference type="SAM" id="MobiDB-lite"/>
    </source>
</evidence>
<accession>A0AAD7C4J2</accession>
<evidence type="ECO:0000313" key="2">
    <source>
        <dbReference type="EMBL" id="KAJ7637454.1"/>
    </source>
</evidence>